<keyword evidence="2" id="KW-0805">Transcription regulation</keyword>
<dbReference type="Gene3D" id="1.10.10.10">
    <property type="entry name" value="Winged helix-like DNA-binding domain superfamily/Winged helix DNA-binding domain"/>
    <property type="match status" value="1"/>
</dbReference>
<evidence type="ECO:0000256" key="3">
    <source>
        <dbReference type="ARBA" id="ARBA00023082"/>
    </source>
</evidence>
<evidence type="ECO:0000256" key="4">
    <source>
        <dbReference type="ARBA" id="ARBA00023125"/>
    </source>
</evidence>
<organism evidence="8 9">
    <name type="scientific">Candidatus Lloydbacteria bacterium RIFCSPHIGHO2_01_FULL_49_22</name>
    <dbReference type="NCBI Taxonomy" id="1798658"/>
    <lineage>
        <taxon>Bacteria</taxon>
        <taxon>Candidatus Lloydiibacteriota</taxon>
    </lineage>
</organism>
<dbReference type="PANTHER" id="PTHR43133:SF8">
    <property type="entry name" value="RNA POLYMERASE SIGMA FACTOR HI_1459-RELATED"/>
    <property type="match status" value="1"/>
</dbReference>
<dbReference type="Proteomes" id="UP000177122">
    <property type="component" value="Unassembled WGS sequence"/>
</dbReference>
<evidence type="ECO:0000256" key="2">
    <source>
        <dbReference type="ARBA" id="ARBA00023015"/>
    </source>
</evidence>
<dbReference type="GO" id="GO:0016987">
    <property type="term" value="F:sigma factor activity"/>
    <property type="evidence" value="ECO:0007669"/>
    <property type="project" value="UniProtKB-KW"/>
</dbReference>
<dbReference type="Pfam" id="PF04542">
    <property type="entry name" value="Sigma70_r2"/>
    <property type="match status" value="1"/>
</dbReference>
<dbReference type="GO" id="GO:0006352">
    <property type="term" value="P:DNA-templated transcription initiation"/>
    <property type="evidence" value="ECO:0007669"/>
    <property type="project" value="InterPro"/>
</dbReference>
<dbReference type="InterPro" id="IPR013324">
    <property type="entry name" value="RNA_pol_sigma_r3/r4-like"/>
</dbReference>
<proteinExistence type="inferred from homology"/>
<feature type="domain" description="RNA polymerase sigma-70 region 2" evidence="6">
    <location>
        <begin position="36"/>
        <end position="98"/>
    </location>
</feature>
<dbReference type="AlphaFoldDB" id="A0A1G2CW90"/>
<dbReference type="PANTHER" id="PTHR43133">
    <property type="entry name" value="RNA POLYMERASE ECF-TYPE SIGMA FACTO"/>
    <property type="match status" value="1"/>
</dbReference>
<dbReference type="GO" id="GO:0003677">
    <property type="term" value="F:DNA binding"/>
    <property type="evidence" value="ECO:0007669"/>
    <property type="project" value="UniProtKB-KW"/>
</dbReference>
<sequence length="193" mass="22865">MVQQTMDQEAILRECIKKASKGDRDAFHSVFNAANDKVFRFLLGQLGDRNQALDTLQDVFVDLWKGLPRFNWKSEEEFWGFVFLIARRKVYAYRKNEQHRPVDLDNETLEFLHEATSPEVPEHEDYRTLENALKKMSRLSSEVISLRYWSELSFREIALATDTTENNAKVRHHRAIKELQAYLPHAYVEQRYL</sequence>
<keyword evidence="4" id="KW-0238">DNA-binding</keyword>
<feature type="domain" description="RNA polymerase sigma factor 70 region 4 type 2" evidence="7">
    <location>
        <begin position="128"/>
        <end position="179"/>
    </location>
</feature>
<evidence type="ECO:0000256" key="5">
    <source>
        <dbReference type="ARBA" id="ARBA00023163"/>
    </source>
</evidence>
<dbReference type="InterPro" id="IPR013249">
    <property type="entry name" value="RNA_pol_sigma70_r4_t2"/>
</dbReference>
<dbReference type="SUPFAM" id="SSF88659">
    <property type="entry name" value="Sigma3 and sigma4 domains of RNA polymerase sigma factors"/>
    <property type="match status" value="1"/>
</dbReference>
<dbReference type="InterPro" id="IPR013325">
    <property type="entry name" value="RNA_pol_sigma_r2"/>
</dbReference>
<dbReference type="InterPro" id="IPR036388">
    <property type="entry name" value="WH-like_DNA-bd_sf"/>
</dbReference>
<dbReference type="Gene3D" id="1.10.1740.10">
    <property type="match status" value="1"/>
</dbReference>
<evidence type="ECO:0000259" key="7">
    <source>
        <dbReference type="Pfam" id="PF08281"/>
    </source>
</evidence>
<dbReference type="InterPro" id="IPR014284">
    <property type="entry name" value="RNA_pol_sigma-70_dom"/>
</dbReference>
<dbReference type="CDD" id="cd06171">
    <property type="entry name" value="Sigma70_r4"/>
    <property type="match status" value="1"/>
</dbReference>
<dbReference type="InterPro" id="IPR007627">
    <property type="entry name" value="RNA_pol_sigma70_r2"/>
</dbReference>
<evidence type="ECO:0000259" key="6">
    <source>
        <dbReference type="Pfam" id="PF04542"/>
    </source>
</evidence>
<comment type="caution">
    <text evidence="8">The sequence shown here is derived from an EMBL/GenBank/DDBJ whole genome shotgun (WGS) entry which is preliminary data.</text>
</comment>
<dbReference type="EMBL" id="MHLI01000008">
    <property type="protein sequence ID" value="OGZ05645.1"/>
    <property type="molecule type" value="Genomic_DNA"/>
</dbReference>
<comment type="similarity">
    <text evidence="1">Belongs to the sigma-70 factor family. ECF subfamily.</text>
</comment>
<dbReference type="NCBIfam" id="TIGR02937">
    <property type="entry name" value="sigma70-ECF"/>
    <property type="match status" value="1"/>
</dbReference>
<gene>
    <name evidence="8" type="ORF">A2845_04795</name>
</gene>
<name>A0A1G2CW90_9BACT</name>
<accession>A0A1G2CW90</accession>
<evidence type="ECO:0000313" key="9">
    <source>
        <dbReference type="Proteomes" id="UP000177122"/>
    </source>
</evidence>
<reference evidence="8 9" key="1">
    <citation type="journal article" date="2016" name="Nat. Commun.">
        <title>Thousands of microbial genomes shed light on interconnected biogeochemical processes in an aquifer system.</title>
        <authorList>
            <person name="Anantharaman K."/>
            <person name="Brown C.T."/>
            <person name="Hug L.A."/>
            <person name="Sharon I."/>
            <person name="Castelle C.J."/>
            <person name="Probst A.J."/>
            <person name="Thomas B.C."/>
            <person name="Singh A."/>
            <person name="Wilkins M.J."/>
            <person name="Karaoz U."/>
            <person name="Brodie E.L."/>
            <person name="Williams K.H."/>
            <person name="Hubbard S.S."/>
            <person name="Banfield J.F."/>
        </authorList>
    </citation>
    <scope>NUCLEOTIDE SEQUENCE [LARGE SCALE GENOMIC DNA]</scope>
</reference>
<keyword evidence="3" id="KW-0731">Sigma factor</keyword>
<evidence type="ECO:0008006" key="10">
    <source>
        <dbReference type="Google" id="ProtNLM"/>
    </source>
</evidence>
<dbReference type="Pfam" id="PF08281">
    <property type="entry name" value="Sigma70_r4_2"/>
    <property type="match status" value="1"/>
</dbReference>
<protein>
    <recommendedName>
        <fullName evidence="10">RNA polymerase sigma-70 region 2 domain-containing protein</fullName>
    </recommendedName>
</protein>
<dbReference type="SUPFAM" id="SSF88946">
    <property type="entry name" value="Sigma2 domain of RNA polymerase sigma factors"/>
    <property type="match status" value="1"/>
</dbReference>
<evidence type="ECO:0000256" key="1">
    <source>
        <dbReference type="ARBA" id="ARBA00010641"/>
    </source>
</evidence>
<dbReference type="InterPro" id="IPR039425">
    <property type="entry name" value="RNA_pol_sigma-70-like"/>
</dbReference>
<evidence type="ECO:0000313" key="8">
    <source>
        <dbReference type="EMBL" id="OGZ05645.1"/>
    </source>
</evidence>
<keyword evidence="5" id="KW-0804">Transcription</keyword>